<dbReference type="SUPFAM" id="SSF48150">
    <property type="entry name" value="DNA-glycosylase"/>
    <property type="match status" value="1"/>
</dbReference>
<evidence type="ECO:0000313" key="2">
    <source>
        <dbReference type="Proteomes" id="UP001589788"/>
    </source>
</evidence>
<dbReference type="EMBL" id="JBHLYQ010000143">
    <property type="protein sequence ID" value="MFC0082723.1"/>
    <property type="molecule type" value="Genomic_DNA"/>
</dbReference>
<proteinExistence type="predicted"/>
<reference evidence="1 2" key="1">
    <citation type="submission" date="2024-09" db="EMBL/GenBank/DDBJ databases">
        <authorList>
            <person name="Sun Q."/>
            <person name="Mori K."/>
        </authorList>
    </citation>
    <scope>NUCLEOTIDE SEQUENCE [LARGE SCALE GENOMIC DNA]</scope>
    <source>
        <strain evidence="1 2">JCM 15389</strain>
    </source>
</reference>
<organism evidence="1 2">
    <name type="scientific">Aciditerrimonas ferrireducens</name>
    <dbReference type="NCBI Taxonomy" id="667306"/>
    <lineage>
        <taxon>Bacteria</taxon>
        <taxon>Bacillati</taxon>
        <taxon>Actinomycetota</taxon>
        <taxon>Acidimicrobiia</taxon>
        <taxon>Acidimicrobiales</taxon>
        <taxon>Acidimicrobiaceae</taxon>
        <taxon>Aciditerrimonas</taxon>
    </lineage>
</organism>
<dbReference type="NCBIfam" id="TIGR03252">
    <property type="entry name" value="HhH-GPD-type base excision DNA repair protein"/>
    <property type="match status" value="1"/>
</dbReference>
<evidence type="ECO:0000313" key="1">
    <source>
        <dbReference type="EMBL" id="MFC0082723.1"/>
    </source>
</evidence>
<gene>
    <name evidence="1" type="ORF">ACFFRE_11330</name>
</gene>
<dbReference type="Proteomes" id="UP001589788">
    <property type="component" value="Unassembled WGS sequence"/>
</dbReference>
<keyword evidence="2" id="KW-1185">Reference proteome</keyword>
<protein>
    <submittedName>
        <fullName evidence="1">HhH-GPD-type base excision DNA repair protein</fullName>
    </submittedName>
</protein>
<name>A0ABV6C5Z2_9ACTN</name>
<accession>A0ABV6C5Z2</accession>
<sequence>MAALSDPAQPGRLHLAGDEHADRLLAEEPLALLLGMLLDQQIPMERAFAAPALLAERLGQPLRAETLAEADPAWLEGLFAAKPALHRFPAAMARRAQALCQTLVADYQGDPSRLWTEAADGPDLVRRLAVLPGFGEQKAKIFAALLAKQFGVRPRGWREATAPFGEPGVFLSVADIVDPASLAAVREAKQAMKRAAKAAR</sequence>
<dbReference type="InterPro" id="IPR017658">
    <property type="entry name" value="HhH-GPD_base_excis"/>
</dbReference>
<dbReference type="RefSeq" id="WP_377790352.1">
    <property type="nucleotide sequence ID" value="NZ_JBHLYQ010000143.1"/>
</dbReference>
<comment type="caution">
    <text evidence="1">The sequence shown here is derived from an EMBL/GenBank/DDBJ whole genome shotgun (WGS) entry which is preliminary data.</text>
</comment>
<dbReference type="InterPro" id="IPR011257">
    <property type="entry name" value="DNA_glycosylase"/>
</dbReference>